<keyword evidence="2" id="KW-1185">Reference proteome</keyword>
<dbReference type="RefSeq" id="WP_197486191.1">
    <property type="nucleotide sequence ID" value="NZ_CP096563.1"/>
</dbReference>
<organism evidence="1 2">
    <name type="scientific">Rhodococcus qingshengii JCM 15477</name>
    <dbReference type="NCBI Taxonomy" id="1303681"/>
    <lineage>
        <taxon>Bacteria</taxon>
        <taxon>Bacillati</taxon>
        <taxon>Actinomycetota</taxon>
        <taxon>Actinomycetes</taxon>
        <taxon>Mycobacteriales</taxon>
        <taxon>Nocardiaceae</taxon>
        <taxon>Rhodococcus</taxon>
        <taxon>Rhodococcus erythropolis group</taxon>
    </lineage>
</organism>
<dbReference type="AlphaFoldDB" id="A0AB38R730"/>
<evidence type="ECO:0000313" key="2">
    <source>
        <dbReference type="Proteomes" id="UP000831484"/>
    </source>
</evidence>
<gene>
    <name evidence="1" type="ORF">M0639_18535</name>
</gene>
<protein>
    <submittedName>
        <fullName evidence="1">Uncharacterized protein</fullName>
    </submittedName>
</protein>
<sequence length="47" mass="5337">MRENDLNLRGLEIFEEASDVAFSEIHTHPRQCLIRAHKSVAQSRCGA</sequence>
<dbReference type="EMBL" id="CP096563">
    <property type="protein sequence ID" value="UPU41057.1"/>
    <property type="molecule type" value="Genomic_DNA"/>
</dbReference>
<proteinExistence type="predicted"/>
<evidence type="ECO:0000313" key="1">
    <source>
        <dbReference type="EMBL" id="UPU41057.1"/>
    </source>
</evidence>
<dbReference type="Proteomes" id="UP000831484">
    <property type="component" value="Chromosome"/>
</dbReference>
<accession>A0AB38R730</accession>
<reference evidence="2" key="1">
    <citation type="journal article" date="2022" name="Environ. Microbiol.">
        <title>Functional analysis, diversity, and distribution of carbendazim hydrolases MheI and CbmA, responsible for the initial step in carbendazim degradation.</title>
        <authorList>
            <person name="Zhang M."/>
            <person name="Bai X."/>
            <person name="Li Q."/>
            <person name="Zhang L."/>
            <person name="Zhu Q."/>
            <person name="Gao S."/>
            <person name="Ke Z."/>
            <person name="Jiang M."/>
            <person name="Hu J."/>
            <person name="Qiu J."/>
            <person name="Hong Q."/>
        </authorList>
    </citation>
    <scope>NUCLEOTIDE SEQUENCE [LARGE SCALE GENOMIC DNA]</scope>
    <source>
        <strain evidence="2">djl-6</strain>
    </source>
</reference>
<name>A0AB38R730_RHOSG</name>